<proteinExistence type="predicted"/>
<dbReference type="EMBL" id="JAAEAA010000007">
    <property type="protein sequence ID" value="NDK55649.1"/>
    <property type="molecule type" value="Genomic_DNA"/>
</dbReference>
<dbReference type="SUPFAM" id="SSF47240">
    <property type="entry name" value="Ferritin-like"/>
    <property type="match status" value="1"/>
</dbReference>
<name>A0A6B2GXI3_9BACT</name>
<dbReference type="RefSeq" id="WP_162345712.1">
    <property type="nucleotide sequence ID" value="NZ_JAAEAA010000007.1"/>
</dbReference>
<evidence type="ECO:0000256" key="1">
    <source>
        <dbReference type="ARBA" id="ARBA00004127"/>
    </source>
</evidence>
<comment type="caution">
    <text evidence="6">The sequence shown here is derived from an EMBL/GenBank/DDBJ whole genome shotgun (WGS) entry which is preliminary data.</text>
</comment>
<organism evidence="6 7">
    <name type="scientific">Pontibacter fetidus</name>
    <dbReference type="NCBI Taxonomy" id="2700082"/>
    <lineage>
        <taxon>Bacteria</taxon>
        <taxon>Pseudomonadati</taxon>
        <taxon>Bacteroidota</taxon>
        <taxon>Cytophagia</taxon>
        <taxon>Cytophagales</taxon>
        <taxon>Hymenobacteraceae</taxon>
        <taxon>Pontibacter</taxon>
    </lineage>
</organism>
<feature type="transmembrane region" description="Helical" evidence="5">
    <location>
        <begin position="292"/>
        <end position="313"/>
    </location>
</feature>
<evidence type="ECO:0000313" key="7">
    <source>
        <dbReference type="Proteomes" id="UP000478546"/>
    </source>
</evidence>
<feature type="transmembrane region" description="Helical" evidence="5">
    <location>
        <begin position="319"/>
        <end position="342"/>
    </location>
</feature>
<dbReference type="Pfam" id="PF01988">
    <property type="entry name" value="VIT1"/>
    <property type="match status" value="1"/>
</dbReference>
<accession>A0A6B2GXI3</accession>
<comment type="subcellular location">
    <subcellularLocation>
        <location evidence="1">Endomembrane system</location>
        <topology evidence="1">Multi-pass membrane protein</topology>
    </subcellularLocation>
</comment>
<sequence>MATTDPKAIKKYTDSLQTEVDAAYLYSRVAAAEEVPAIANMFRELGEIELEHVSKMTEKLLRDGIKITVPPPSWRARTLNRIGKLLGYGYIIGVLMDTEKSITAAQLAQKEKNHVPISGDEANHVKILQALLSSKSKVSGEHISRIEGKHKSIGGNALRAAVLGANDGLVSNMSLVMGVAGATDGQSGVLLAGMAGLLAGALSMALGEWISVKSSQELYERQMDLEMLEIETNPEGEMRELALIYTAKGIPEAQAHQMAAAAIQNTAHAHEILVKEELGINTEELKGSAWEAAITSFLLFAVGAILPVIPFFYTSGYMAIGQSLAFSTIGLFVIGAAITLFTGKSIWFSGFRQVLFGLAAAATTYVIGKLIGVSIAG</sequence>
<dbReference type="Proteomes" id="UP000478546">
    <property type="component" value="Unassembled WGS sequence"/>
</dbReference>
<evidence type="ECO:0000313" key="6">
    <source>
        <dbReference type="EMBL" id="NDK55649.1"/>
    </source>
</evidence>
<gene>
    <name evidence="6" type="ORF">GWO68_06965</name>
</gene>
<evidence type="ECO:0000256" key="4">
    <source>
        <dbReference type="ARBA" id="ARBA00023136"/>
    </source>
</evidence>
<keyword evidence="2 5" id="KW-0812">Transmembrane</keyword>
<evidence type="ECO:0000256" key="5">
    <source>
        <dbReference type="SAM" id="Phobius"/>
    </source>
</evidence>
<feature type="transmembrane region" description="Helical" evidence="5">
    <location>
        <begin position="189"/>
        <end position="212"/>
    </location>
</feature>
<keyword evidence="3 5" id="KW-1133">Transmembrane helix</keyword>
<dbReference type="GO" id="GO:0005384">
    <property type="term" value="F:manganese ion transmembrane transporter activity"/>
    <property type="evidence" value="ECO:0007669"/>
    <property type="project" value="InterPro"/>
</dbReference>
<dbReference type="InterPro" id="IPR009078">
    <property type="entry name" value="Ferritin-like_SF"/>
</dbReference>
<feature type="transmembrane region" description="Helical" evidence="5">
    <location>
        <begin position="354"/>
        <end position="376"/>
    </location>
</feature>
<dbReference type="InterPro" id="IPR008217">
    <property type="entry name" value="Ccc1_fam"/>
</dbReference>
<keyword evidence="4 5" id="KW-0472">Membrane</keyword>
<dbReference type="GO" id="GO:0030026">
    <property type="term" value="P:intracellular manganese ion homeostasis"/>
    <property type="evidence" value="ECO:0007669"/>
    <property type="project" value="InterPro"/>
</dbReference>
<evidence type="ECO:0000256" key="3">
    <source>
        <dbReference type="ARBA" id="ARBA00022989"/>
    </source>
</evidence>
<reference evidence="6 7" key="1">
    <citation type="submission" date="2020-01" db="EMBL/GenBank/DDBJ databases">
        <authorList>
            <person name="Kim M.K."/>
        </authorList>
    </citation>
    <scope>NUCLEOTIDE SEQUENCE [LARGE SCALE GENOMIC DNA]</scope>
    <source>
        <strain evidence="6 7">BT213</strain>
    </source>
</reference>
<protein>
    <submittedName>
        <fullName evidence="6">Rubrerythrin family protein</fullName>
    </submittedName>
</protein>
<dbReference type="PANTHER" id="PTHR31851">
    <property type="entry name" value="FE(2+)/MN(2+) TRANSPORTER PCL1"/>
    <property type="match status" value="1"/>
</dbReference>
<dbReference type="GO" id="GO:0012505">
    <property type="term" value="C:endomembrane system"/>
    <property type="evidence" value="ECO:0007669"/>
    <property type="project" value="UniProtKB-SubCell"/>
</dbReference>
<dbReference type="AlphaFoldDB" id="A0A6B2GXI3"/>
<evidence type="ECO:0000256" key="2">
    <source>
        <dbReference type="ARBA" id="ARBA00022692"/>
    </source>
</evidence>
<keyword evidence="7" id="KW-1185">Reference proteome</keyword>